<keyword evidence="4" id="KW-1185">Reference proteome</keyword>
<comment type="caution">
    <text evidence="3">The sequence shown here is derived from an EMBL/GenBank/DDBJ whole genome shotgun (WGS) entry which is preliminary data.</text>
</comment>
<feature type="chain" id="PRO_5037527105" description="SLH domain-containing protein" evidence="1">
    <location>
        <begin position="23"/>
        <end position="370"/>
    </location>
</feature>
<accession>A0A916YL62</accession>
<dbReference type="Proteomes" id="UP000612456">
    <property type="component" value="Unassembled WGS sequence"/>
</dbReference>
<dbReference type="PANTHER" id="PTHR43308:SF5">
    <property type="entry name" value="S-LAYER PROTEIN _ PEPTIDOGLYCAN ENDO-BETA-N-ACETYLGLUCOSAMINIDASE"/>
    <property type="match status" value="1"/>
</dbReference>
<gene>
    <name evidence="3" type="ORF">GCM10010911_03930</name>
</gene>
<sequence>MKKRISIMVMAATLLFTQISFAAPAATAGFSDVRSKDWYYASVQKLVANGILNGFSDGTFKPNQSVTRSELVKMMVVALDLSVEERKEGETWFAPYVSAAKTAGLYNVKDFTSGWEKPITRLETARIAVRAVDPAFKNSDDKQLMYESTKRGIINGVANGELGKAESSTRAQAAVIIDRVLQLVDGKTLSMDKRAASYAEVELRGTNMETMWGGKMDALPNKQDLSSSVRGTFEQVLIIDMDDKNSPYRNWANGAIKVDGTDWKGDYLVAFKITMENTKIIPKTELYFNYLVGNPFFTRTVIPKDSGIMTPISNVTSLHMDKINKISTWFLVTLSKNKLTEIKSHNEMFWYFQLIGSTSYFTLSKDGKIL</sequence>
<dbReference type="PROSITE" id="PS51272">
    <property type="entry name" value="SLH"/>
    <property type="match status" value="1"/>
</dbReference>
<organism evidence="3 4">
    <name type="scientific">Paenibacillus nasutitermitis</name>
    <dbReference type="NCBI Taxonomy" id="1652958"/>
    <lineage>
        <taxon>Bacteria</taxon>
        <taxon>Bacillati</taxon>
        <taxon>Bacillota</taxon>
        <taxon>Bacilli</taxon>
        <taxon>Bacillales</taxon>
        <taxon>Paenibacillaceae</taxon>
        <taxon>Paenibacillus</taxon>
    </lineage>
</organism>
<proteinExistence type="predicted"/>
<dbReference type="InterPro" id="IPR051465">
    <property type="entry name" value="Cell_Envelope_Struct_Comp"/>
</dbReference>
<reference evidence="3" key="1">
    <citation type="journal article" date="2014" name="Int. J. Syst. Evol. Microbiol.">
        <title>Complete genome sequence of Corynebacterium casei LMG S-19264T (=DSM 44701T), isolated from a smear-ripened cheese.</title>
        <authorList>
            <consortium name="US DOE Joint Genome Institute (JGI-PGF)"/>
            <person name="Walter F."/>
            <person name="Albersmeier A."/>
            <person name="Kalinowski J."/>
            <person name="Ruckert C."/>
        </authorList>
    </citation>
    <scope>NUCLEOTIDE SEQUENCE</scope>
    <source>
        <strain evidence="3">CGMCC 1.15178</strain>
    </source>
</reference>
<evidence type="ECO:0000313" key="4">
    <source>
        <dbReference type="Proteomes" id="UP000612456"/>
    </source>
</evidence>
<keyword evidence="1" id="KW-0732">Signal</keyword>
<dbReference type="Pfam" id="PF00395">
    <property type="entry name" value="SLH"/>
    <property type="match status" value="1"/>
</dbReference>
<dbReference type="PANTHER" id="PTHR43308">
    <property type="entry name" value="OUTER MEMBRANE PROTEIN ALPHA-RELATED"/>
    <property type="match status" value="1"/>
</dbReference>
<dbReference type="EMBL" id="BMHP01000001">
    <property type="protein sequence ID" value="GGD49631.1"/>
    <property type="molecule type" value="Genomic_DNA"/>
</dbReference>
<feature type="signal peptide" evidence="1">
    <location>
        <begin position="1"/>
        <end position="22"/>
    </location>
</feature>
<protein>
    <recommendedName>
        <fullName evidence="2">SLH domain-containing protein</fullName>
    </recommendedName>
</protein>
<evidence type="ECO:0000259" key="2">
    <source>
        <dbReference type="PROSITE" id="PS51272"/>
    </source>
</evidence>
<dbReference type="RefSeq" id="WP_188988606.1">
    <property type="nucleotide sequence ID" value="NZ_BMHP01000001.1"/>
</dbReference>
<reference evidence="3" key="2">
    <citation type="submission" date="2020-09" db="EMBL/GenBank/DDBJ databases">
        <authorList>
            <person name="Sun Q."/>
            <person name="Zhou Y."/>
        </authorList>
    </citation>
    <scope>NUCLEOTIDE SEQUENCE</scope>
    <source>
        <strain evidence="3">CGMCC 1.15178</strain>
    </source>
</reference>
<name>A0A916YL62_9BACL</name>
<evidence type="ECO:0000256" key="1">
    <source>
        <dbReference type="SAM" id="SignalP"/>
    </source>
</evidence>
<feature type="domain" description="SLH" evidence="2">
    <location>
        <begin position="26"/>
        <end position="89"/>
    </location>
</feature>
<dbReference type="InterPro" id="IPR001119">
    <property type="entry name" value="SLH_dom"/>
</dbReference>
<dbReference type="AlphaFoldDB" id="A0A916YL62"/>
<evidence type="ECO:0000313" key="3">
    <source>
        <dbReference type="EMBL" id="GGD49631.1"/>
    </source>
</evidence>